<dbReference type="EMBL" id="JBEAFC010000005">
    <property type="protein sequence ID" value="KAL1555690.1"/>
    <property type="molecule type" value="Genomic_DNA"/>
</dbReference>
<sequence>MAFRWVKFIELVSCNSLGEGERRKNGDEMCRKSLELDTLSYRVLEVVFMVVDARMIPVEGTDYASRSLRPRTFCEIPLYRGRLVCGCCFHLCNGWFRGRPNQNDVNNYF</sequence>
<gene>
    <name evidence="1" type="ORF">AAHA92_11397</name>
</gene>
<accession>A0ABD1HGV7</accession>
<keyword evidence="2" id="KW-1185">Reference proteome</keyword>
<evidence type="ECO:0000313" key="1">
    <source>
        <dbReference type="EMBL" id="KAL1555690.1"/>
    </source>
</evidence>
<protein>
    <submittedName>
        <fullName evidence="1">Uncharacterized protein</fullName>
    </submittedName>
</protein>
<comment type="caution">
    <text evidence="1">The sequence shown here is derived from an EMBL/GenBank/DDBJ whole genome shotgun (WGS) entry which is preliminary data.</text>
</comment>
<dbReference type="Proteomes" id="UP001567538">
    <property type="component" value="Unassembled WGS sequence"/>
</dbReference>
<evidence type="ECO:0000313" key="2">
    <source>
        <dbReference type="Proteomes" id="UP001567538"/>
    </source>
</evidence>
<proteinExistence type="predicted"/>
<reference evidence="1 2" key="1">
    <citation type="submission" date="2024-06" db="EMBL/GenBank/DDBJ databases">
        <title>A chromosome level genome sequence of Diviner's sage (Salvia divinorum).</title>
        <authorList>
            <person name="Ford S.A."/>
            <person name="Ro D.-K."/>
            <person name="Ness R.W."/>
            <person name="Phillips M.A."/>
        </authorList>
    </citation>
    <scope>NUCLEOTIDE SEQUENCE [LARGE SCALE GENOMIC DNA]</scope>
    <source>
        <strain evidence="1">SAF-2024a</strain>
        <tissue evidence="1">Leaf</tissue>
    </source>
</reference>
<organism evidence="1 2">
    <name type="scientific">Salvia divinorum</name>
    <name type="common">Maria pastora</name>
    <name type="synonym">Diviner's sage</name>
    <dbReference type="NCBI Taxonomy" id="28513"/>
    <lineage>
        <taxon>Eukaryota</taxon>
        <taxon>Viridiplantae</taxon>
        <taxon>Streptophyta</taxon>
        <taxon>Embryophyta</taxon>
        <taxon>Tracheophyta</taxon>
        <taxon>Spermatophyta</taxon>
        <taxon>Magnoliopsida</taxon>
        <taxon>eudicotyledons</taxon>
        <taxon>Gunneridae</taxon>
        <taxon>Pentapetalae</taxon>
        <taxon>asterids</taxon>
        <taxon>lamiids</taxon>
        <taxon>Lamiales</taxon>
        <taxon>Lamiaceae</taxon>
        <taxon>Nepetoideae</taxon>
        <taxon>Mentheae</taxon>
        <taxon>Salviinae</taxon>
        <taxon>Salvia</taxon>
        <taxon>Salvia subgen. Calosphace</taxon>
    </lineage>
</organism>
<dbReference type="AlphaFoldDB" id="A0ABD1HGV7"/>
<name>A0ABD1HGV7_SALDI</name>